<dbReference type="AlphaFoldDB" id="A0A5T3NWD9"/>
<gene>
    <name evidence="1" type="ORF">EJU77_22270</name>
</gene>
<sequence length="80" mass="9570">MRDLLQTIVINQAKTDNAIFFKDWFPKYQKEKISSGEWTKGTEETNQTTYNELSFYLIDKNLASMTHGEFIEMRETYFKD</sequence>
<name>A0A5T3NWD9_SALER</name>
<dbReference type="EMBL" id="AACYUB010000102">
    <property type="protein sequence ID" value="EAN6408113.1"/>
    <property type="molecule type" value="Genomic_DNA"/>
</dbReference>
<feature type="non-terminal residue" evidence="1">
    <location>
        <position position="80"/>
    </location>
</feature>
<comment type="caution">
    <text evidence="1">The sequence shown here is derived from an EMBL/GenBank/DDBJ whole genome shotgun (WGS) entry which is preliminary data.</text>
</comment>
<evidence type="ECO:0000313" key="1">
    <source>
        <dbReference type="EMBL" id="EAN6408113.1"/>
    </source>
</evidence>
<proteinExistence type="predicted"/>
<protein>
    <submittedName>
        <fullName evidence="1">Uncharacterized protein</fullName>
    </submittedName>
</protein>
<reference evidence="1" key="1">
    <citation type="submission" date="2018-12" db="EMBL/GenBank/DDBJ databases">
        <authorList>
            <consortium name="PulseNet: The National Subtyping Network for Foodborne Disease Surveillance"/>
            <person name="Tarr C.L."/>
            <person name="Trees E."/>
            <person name="Katz L.S."/>
            <person name="Carleton-Romer H.A."/>
            <person name="Stroika S."/>
            <person name="Kucerova Z."/>
            <person name="Roache K.F."/>
            <person name="Sabol A.L."/>
            <person name="Besser J."/>
            <person name="Gerner-Smidt P."/>
        </authorList>
    </citation>
    <scope>NUCLEOTIDE SEQUENCE</scope>
    <source>
        <strain evidence="1">PNUSAS062423</strain>
    </source>
</reference>
<accession>A0A5T3NWD9</accession>
<organism evidence="1">
    <name type="scientific">Salmonella enterica</name>
    <name type="common">Salmonella choleraesuis</name>
    <dbReference type="NCBI Taxonomy" id="28901"/>
    <lineage>
        <taxon>Bacteria</taxon>
        <taxon>Pseudomonadati</taxon>
        <taxon>Pseudomonadota</taxon>
        <taxon>Gammaproteobacteria</taxon>
        <taxon>Enterobacterales</taxon>
        <taxon>Enterobacteriaceae</taxon>
        <taxon>Salmonella</taxon>
    </lineage>
</organism>